<feature type="transmembrane region" description="Helical" evidence="19">
    <location>
        <begin position="614"/>
        <end position="633"/>
    </location>
</feature>
<keyword evidence="11" id="KW-0628">Postsynaptic cell membrane</keyword>
<evidence type="ECO:0000256" key="11">
    <source>
        <dbReference type="ARBA" id="ARBA00023257"/>
    </source>
</evidence>
<dbReference type="PANTHER" id="PTHR18966">
    <property type="entry name" value="IONOTROPIC GLUTAMATE RECEPTOR"/>
    <property type="match status" value="1"/>
</dbReference>
<evidence type="ECO:0000256" key="1">
    <source>
        <dbReference type="ARBA" id="ARBA00022448"/>
    </source>
</evidence>
<feature type="site" description="Interaction with the cone snail toxin Con-ikot-ikot" evidence="16">
    <location>
        <position position="743"/>
    </location>
</feature>
<dbReference type="InterPro" id="IPR001508">
    <property type="entry name" value="Iono_Glu_rcpt_met"/>
</dbReference>
<keyword evidence="10" id="KW-0325">Glycoprotein</keyword>
<evidence type="ECO:0000256" key="16">
    <source>
        <dbReference type="PIRSR" id="PIRSR601508-2"/>
    </source>
</evidence>
<keyword evidence="24" id="KW-1185">Reference proteome</keyword>
<evidence type="ECO:0000313" key="24">
    <source>
        <dbReference type="Proteomes" id="UP000308267"/>
    </source>
</evidence>
<dbReference type="OrthoDB" id="5984008at2759"/>
<keyword evidence="5 19" id="KW-1133">Transmembrane helix</keyword>
<dbReference type="Gene3D" id="1.10.287.70">
    <property type="match status" value="1"/>
</dbReference>
<dbReference type="Pfam" id="PF10613">
    <property type="entry name" value="Lig_chan-Glu_bd"/>
    <property type="match status" value="1"/>
</dbReference>
<dbReference type="EMBL" id="SJOL01002939">
    <property type="protein sequence ID" value="TGZ73230.1"/>
    <property type="molecule type" value="Genomic_DNA"/>
</dbReference>
<feature type="disulfide bond" evidence="17">
    <location>
        <begin position="797"/>
        <end position="856"/>
    </location>
</feature>
<dbReference type="FunFam" id="3.40.190.10:FF:000060">
    <property type="entry name" value="Glutamate receptor ionotropic, kainate 1"/>
    <property type="match status" value="1"/>
</dbReference>
<feature type="transmembrane region" description="Helical" evidence="19">
    <location>
        <begin position="687"/>
        <end position="709"/>
    </location>
</feature>
<feature type="site" description="Interaction with the cone snail toxin Con-ikot-ikot" evidence="16">
    <location>
        <position position="832"/>
    </location>
</feature>
<keyword evidence="1" id="KW-0813">Transport</keyword>
<evidence type="ECO:0000256" key="18">
    <source>
        <dbReference type="SAM" id="MobiDB-lite"/>
    </source>
</evidence>
<dbReference type="Pfam" id="PF00060">
    <property type="entry name" value="Lig_chan"/>
    <property type="match status" value="1"/>
</dbReference>
<evidence type="ECO:0000256" key="8">
    <source>
        <dbReference type="ARBA" id="ARBA00023136"/>
    </source>
</evidence>
<protein>
    <recommendedName>
        <fullName evidence="25">Ionotropic glutamate receptor C-terminal domain-containing protein</fullName>
    </recommendedName>
</protein>
<sequence>MFSTFVLLELIFVATLGHIVHWKAEPRSSTLVAFGLPDYDQEFAKFAIEANLSVAMILLPITGDIEADFTALCGMLNKTTRPIGLIDASWPEVEKYRRWKKNVNKEGMNSQQQAYSMDSNRISDRGNLKESVDANAAVRCYRRQLLVSLSARLQLPLVVLTETRECPGTMIDAAVDWSTSVGKKEGAEYPFHRLTTPNTPALVSSISPSRELLAELLKHLTVLNEEAWKGFAIVYENEEDFVKYRSSLESIQTSAIIRCWEKNSFFKAQIIREIKHLHAYFLDLSNQNTEQFFQMMGNQAVDTQYAKYFIFNHGPLEALINSLRNVKGKLVVIRYKLPGIGRALSKQSLHQQMSQNVISYYAEAVRLAGPNLQIPNHICCEPVKSALLRTADGLLVSHKEGPHINYNHGHVLHNNLRQVLQSSIGYTEGEASGRLLDYGVEMISVRGDTINKYADWNMKQGFVYTKESDELWASFRSQFENKTFIVTTIEDPPFVIYEPFRKGKHMEGKDQWTGFAMELLKHLSKMNHFDYVIKPVEDRKFGTFDETKGRWDGLIGELIYKKAHLAVASLTITYDRERVIDFTTPFMSLSLSVIIQKSKQDTGLQFTAPLSREVWISVLIAYIVVSLMLFLLGRVTPHEWYARHPCSTRVENQFTLCNSFWFTVGSLMQQGCDISPRATSTRIIGTIWWFFILIMVSSYTANLAAFLTIDRMETEIENVEDLTRQTKIKYGTLYGGSTYSFFKHSDIPTYQRMWEFMNANKSLFVNKTEEGIVRALNGDYAFILESTLNEYYSQRNCQLTPLGGLLDPRGYGIGLPIGNNGLRDLLSEGILKLQKDQTLEKMRQYWLQRYNATVPCYLQSSQSALPSRTQLTMAKMSSAFIGLGAGLLLGLIVWVGEMINWLQKLRHSPNRRSCTEVCTHLRNVLCESCNRGRRRSLDEALILPYKRRESEQTVPNGVIGIGQQTSSSNKNNAVAAAARPPKVTAL</sequence>
<feature type="binding site" evidence="15">
    <location>
        <position position="737"/>
    </location>
    <ligand>
        <name>L-glutamate</name>
        <dbReference type="ChEBI" id="CHEBI:29985"/>
    </ligand>
</feature>
<feature type="binding site" evidence="15">
    <location>
        <position position="738"/>
    </location>
    <ligand>
        <name>L-glutamate</name>
        <dbReference type="ChEBI" id="CHEBI:29985"/>
    </ligand>
</feature>
<feature type="site" description="Crucial to convey clamshell closure to channel opening" evidence="16">
    <location>
        <position position="716"/>
    </location>
</feature>
<keyword evidence="4 20" id="KW-0732">Signal</keyword>
<feature type="binding site" evidence="15">
    <location>
        <position position="785"/>
    </location>
    <ligand>
        <name>L-glutamate</name>
        <dbReference type="ChEBI" id="CHEBI:29985"/>
    </ligand>
</feature>
<evidence type="ECO:0000256" key="13">
    <source>
        <dbReference type="ARBA" id="ARBA00023303"/>
    </source>
</evidence>
<feature type="binding site" evidence="15">
    <location>
        <position position="576"/>
    </location>
    <ligand>
        <name>L-glutamate</name>
        <dbReference type="ChEBI" id="CHEBI:29985"/>
    </ligand>
</feature>
<dbReference type="STRING" id="147828.A0A4S2M9Q7"/>
<evidence type="ECO:0000256" key="15">
    <source>
        <dbReference type="PIRSR" id="PIRSR601508-1"/>
    </source>
</evidence>
<evidence type="ECO:0000256" key="5">
    <source>
        <dbReference type="ARBA" id="ARBA00022989"/>
    </source>
</evidence>
<evidence type="ECO:0000256" key="3">
    <source>
        <dbReference type="ARBA" id="ARBA00022692"/>
    </source>
</evidence>
<keyword evidence="7" id="KW-0406">Ion transport</keyword>
<keyword evidence="2" id="KW-1003">Cell membrane</keyword>
<evidence type="ECO:0000313" key="23">
    <source>
        <dbReference type="EMBL" id="TGZ73230.1"/>
    </source>
</evidence>
<dbReference type="SMART" id="SM00079">
    <property type="entry name" value="PBPe"/>
    <property type="match status" value="1"/>
</dbReference>
<feature type="transmembrane region" description="Helical" evidence="19">
    <location>
        <begin position="879"/>
        <end position="902"/>
    </location>
</feature>
<evidence type="ECO:0000256" key="9">
    <source>
        <dbReference type="ARBA" id="ARBA00023170"/>
    </source>
</evidence>
<evidence type="ECO:0000256" key="7">
    <source>
        <dbReference type="ARBA" id="ARBA00023065"/>
    </source>
</evidence>
<dbReference type="SUPFAM" id="SSF53850">
    <property type="entry name" value="Periplasmic binding protein-like II"/>
    <property type="match status" value="1"/>
</dbReference>
<keyword evidence="12" id="KW-1071">Ligand-gated ion channel</keyword>
<feature type="binding site" evidence="15">
    <location>
        <position position="571"/>
    </location>
    <ligand>
        <name>L-glutamate</name>
        <dbReference type="ChEBI" id="CHEBI:29985"/>
    </ligand>
</feature>
<proteinExistence type="predicted"/>
<dbReference type="InterPro" id="IPR001320">
    <property type="entry name" value="Iontro_rcpt_C"/>
</dbReference>
<reference evidence="23 24" key="1">
    <citation type="journal article" date="2019" name="BMC Genomics">
        <title>New insights from Opisthorchis felineus genome: update on genomics of the epidemiologically important liver flukes.</title>
        <authorList>
            <person name="Ershov N.I."/>
            <person name="Mordvinov V.A."/>
            <person name="Prokhortchouk E.B."/>
            <person name="Pakharukova M.Y."/>
            <person name="Gunbin K.V."/>
            <person name="Ustyantsev K."/>
            <person name="Genaev M.A."/>
            <person name="Blinov A.G."/>
            <person name="Mazur A."/>
            <person name="Boulygina E."/>
            <person name="Tsygankova S."/>
            <person name="Khrameeva E."/>
            <person name="Chekanov N."/>
            <person name="Fan G."/>
            <person name="Xiao A."/>
            <person name="Zhang H."/>
            <person name="Xu X."/>
            <person name="Yang H."/>
            <person name="Solovyev V."/>
            <person name="Lee S.M."/>
            <person name="Liu X."/>
            <person name="Afonnikov D.A."/>
            <person name="Skryabin K.G."/>
        </authorList>
    </citation>
    <scope>NUCLEOTIDE SEQUENCE [LARGE SCALE GENOMIC DNA]</scope>
    <source>
        <strain evidence="23">AK-0245</strain>
        <tissue evidence="23">Whole organism</tissue>
    </source>
</reference>
<gene>
    <name evidence="23" type="ORF">CRM22_001648</name>
</gene>
<name>A0A4S2M9Q7_OPIFE</name>
<comment type="caution">
    <text evidence="23">The sequence shown here is derived from an EMBL/GenBank/DDBJ whole genome shotgun (WGS) entry which is preliminary data.</text>
</comment>
<keyword evidence="13" id="KW-0407">Ion channel</keyword>
<keyword evidence="3 19" id="KW-0812">Transmembrane</keyword>
<evidence type="ECO:0000259" key="21">
    <source>
        <dbReference type="SMART" id="SM00079"/>
    </source>
</evidence>
<feature type="region of interest" description="Disordered" evidence="18">
    <location>
        <begin position="962"/>
        <end position="986"/>
    </location>
</feature>
<dbReference type="GO" id="GO:0038023">
    <property type="term" value="F:signaling receptor activity"/>
    <property type="evidence" value="ECO:0007669"/>
    <property type="project" value="InterPro"/>
</dbReference>
<evidence type="ECO:0000256" key="14">
    <source>
        <dbReference type="ARBA" id="ARBA00034104"/>
    </source>
</evidence>
<dbReference type="InterPro" id="IPR019594">
    <property type="entry name" value="Glu/Gly-bd"/>
</dbReference>
<evidence type="ECO:0000259" key="22">
    <source>
        <dbReference type="SMART" id="SM00918"/>
    </source>
</evidence>
<accession>A0A4S2M9Q7</accession>
<feature type="domain" description="Ionotropic glutamate receptor C-terminal" evidence="21">
    <location>
        <begin position="483"/>
        <end position="849"/>
    </location>
</feature>
<feature type="signal peptide" evidence="20">
    <location>
        <begin position="1"/>
        <end position="17"/>
    </location>
</feature>
<evidence type="ECO:0000256" key="12">
    <source>
        <dbReference type="ARBA" id="ARBA00023286"/>
    </source>
</evidence>
<keyword evidence="8 19" id="KW-0472">Membrane</keyword>
<keyword evidence="9" id="KW-0675">Receptor</keyword>
<evidence type="ECO:0000256" key="10">
    <source>
        <dbReference type="ARBA" id="ARBA00023180"/>
    </source>
</evidence>
<evidence type="ECO:0008006" key="25">
    <source>
        <dbReference type="Google" id="ProtNLM"/>
    </source>
</evidence>
<evidence type="ECO:0000256" key="20">
    <source>
        <dbReference type="SAM" id="SignalP"/>
    </source>
</evidence>
<dbReference type="InterPro" id="IPR015683">
    <property type="entry name" value="Ionotropic_Glu_rcpt"/>
</dbReference>
<feature type="compositionally biased region" description="Low complexity" evidence="18">
    <location>
        <begin position="965"/>
        <end position="986"/>
    </location>
</feature>
<evidence type="ECO:0000256" key="19">
    <source>
        <dbReference type="SAM" id="Phobius"/>
    </source>
</evidence>
<dbReference type="GO" id="GO:0045211">
    <property type="term" value="C:postsynaptic membrane"/>
    <property type="evidence" value="ECO:0007669"/>
    <property type="project" value="UniProtKB-SubCell"/>
</dbReference>
<keyword evidence="6" id="KW-0770">Synapse</keyword>
<evidence type="ECO:0000256" key="6">
    <source>
        <dbReference type="ARBA" id="ARBA00023018"/>
    </source>
</evidence>
<dbReference type="FunFam" id="1.10.287.70:FF:000010">
    <property type="entry name" value="Putative glutamate receptor ionotropic kainate 1"/>
    <property type="match status" value="1"/>
</dbReference>
<dbReference type="Proteomes" id="UP000308267">
    <property type="component" value="Unassembled WGS sequence"/>
</dbReference>
<feature type="chain" id="PRO_5020474069" description="Ionotropic glutamate receptor C-terminal domain-containing protein" evidence="20">
    <location>
        <begin position="18"/>
        <end position="986"/>
    </location>
</feature>
<evidence type="ECO:0000256" key="4">
    <source>
        <dbReference type="ARBA" id="ARBA00022729"/>
    </source>
</evidence>
<dbReference type="Gene3D" id="3.40.190.10">
    <property type="entry name" value="Periplasmic binding protein-like II"/>
    <property type="match status" value="1"/>
</dbReference>
<dbReference type="AlphaFoldDB" id="A0A4S2M9Q7"/>
<dbReference type="PRINTS" id="PR00177">
    <property type="entry name" value="NMDARECEPTOR"/>
</dbReference>
<dbReference type="SMART" id="SM00918">
    <property type="entry name" value="Lig_chan-Glu_bd"/>
    <property type="match status" value="1"/>
</dbReference>
<dbReference type="FunFam" id="3.40.190.10:FF:000399">
    <property type="entry name" value="Predicted protein"/>
    <property type="match status" value="1"/>
</dbReference>
<dbReference type="GO" id="GO:0015276">
    <property type="term" value="F:ligand-gated monoatomic ion channel activity"/>
    <property type="evidence" value="ECO:0007669"/>
    <property type="project" value="InterPro"/>
</dbReference>
<evidence type="ECO:0000256" key="17">
    <source>
        <dbReference type="PIRSR" id="PIRSR601508-3"/>
    </source>
</evidence>
<feature type="domain" description="Ionotropic glutamate receptor L-glutamate and glycine-binding" evidence="22">
    <location>
        <begin position="493"/>
        <end position="560"/>
    </location>
</feature>
<keyword evidence="17" id="KW-1015">Disulfide bond</keyword>
<comment type="subcellular location">
    <subcellularLocation>
        <location evidence="14">Postsynaptic cell membrane</location>
        <topology evidence="14">Multi-pass membrane protein</topology>
    </subcellularLocation>
</comment>
<organism evidence="23 24">
    <name type="scientific">Opisthorchis felineus</name>
    <dbReference type="NCBI Taxonomy" id="147828"/>
    <lineage>
        <taxon>Eukaryota</taxon>
        <taxon>Metazoa</taxon>
        <taxon>Spiralia</taxon>
        <taxon>Lophotrochozoa</taxon>
        <taxon>Platyhelminthes</taxon>
        <taxon>Trematoda</taxon>
        <taxon>Digenea</taxon>
        <taxon>Opisthorchiida</taxon>
        <taxon>Opisthorchiata</taxon>
        <taxon>Opisthorchiidae</taxon>
        <taxon>Opisthorchis</taxon>
    </lineage>
</organism>
<evidence type="ECO:0000256" key="2">
    <source>
        <dbReference type="ARBA" id="ARBA00022475"/>
    </source>
</evidence>